<dbReference type="OrthoDB" id="5549718at2759"/>
<name>A0A0L0RYS3_ALLM3</name>
<dbReference type="EMBL" id="GG745329">
    <property type="protein sequence ID" value="KNE55483.1"/>
    <property type="molecule type" value="Genomic_DNA"/>
</dbReference>
<dbReference type="AlphaFoldDB" id="A0A0L0RYS3"/>
<accession>A0A0L0RYS3</accession>
<gene>
    <name evidence="1" type="ORF">AMAG_17789</name>
</gene>
<keyword evidence="2" id="KW-1185">Reference proteome</keyword>
<organism evidence="1 2">
    <name type="scientific">Allomyces macrogynus (strain ATCC 38327)</name>
    <name type="common">Allomyces javanicus var. macrogynus</name>
    <dbReference type="NCBI Taxonomy" id="578462"/>
    <lineage>
        <taxon>Eukaryota</taxon>
        <taxon>Fungi</taxon>
        <taxon>Fungi incertae sedis</taxon>
        <taxon>Blastocladiomycota</taxon>
        <taxon>Blastocladiomycetes</taxon>
        <taxon>Blastocladiales</taxon>
        <taxon>Blastocladiaceae</taxon>
        <taxon>Allomyces</taxon>
    </lineage>
</organism>
<dbReference type="Proteomes" id="UP000054350">
    <property type="component" value="Unassembled WGS sequence"/>
</dbReference>
<evidence type="ECO:0000313" key="2">
    <source>
        <dbReference type="Proteomes" id="UP000054350"/>
    </source>
</evidence>
<dbReference type="VEuPathDB" id="FungiDB:AMAG_17789"/>
<evidence type="ECO:0000313" key="1">
    <source>
        <dbReference type="EMBL" id="KNE55483.1"/>
    </source>
</evidence>
<reference evidence="1 2" key="1">
    <citation type="submission" date="2009-11" db="EMBL/GenBank/DDBJ databases">
        <title>Annotation of Allomyces macrogynus ATCC 38327.</title>
        <authorList>
            <consortium name="The Broad Institute Genome Sequencing Platform"/>
            <person name="Russ C."/>
            <person name="Cuomo C."/>
            <person name="Burger G."/>
            <person name="Gray M.W."/>
            <person name="Holland P.W.H."/>
            <person name="King N."/>
            <person name="Lang F.B.F."/>
            <person name="Roger A.J."/>
            <person name="Ruiz-Trillo I."/>
            <person name="Young S.K."/>
            <person name="Zeng Q."/>
            <person name="Gargeya S."/>
            <person name="Fitzgerald M."/>
            <person name="Haas B."/>
            <person name="Abouelleil A."/>
            <person name="Alvarado L."/>
            <person name="Arachchi H.M."/>
            <person name="Berlin A."/>
            <person name="Chapman S.B."/>
            <person name="Gearin G."/>
            <person name="Goldberg J."/>
            <person name="Griggs A."/>
            <person name="Gujja S."/>
            <person name="Hansen M."/>
            <person name="Heiman D."/>
            <person name="Howarth C."/>
            <person name="Larimer J."/>
            <person name="Lui A."/>
            <person name="MacDonald P.J.P."/>
            <person name="McCowen C."/>
            <person name="Montmayeur A."/>
            <person name="Murphy C."/>
            <person name="Neiman D."/>
            <person name="Pearson M."/>
            <person name="Priest M."/>
            <person name="Roberts A."/>
            <person name="Saif S."/>
            <person name="Shea T."/>
            <person name="Sisk P."/>
            <person name="Stolte C."/>
            <person name="Sykes S."/>
            <person name="Wortman J."/>
            <person name="Nusbaum C."/>
            <person name="Birren B."/>
        </authorList>
    </citation>
    <scope>NUCLEOTIDE SEQUENCE [LARGE SCALE GENOMIC DNA]</scope>
    <source>
        <strain evidence="1 2">ATCC 38327</strain>
    </source>
</reference>
<protein>
    <submittedName>
        <fullName evidence="1">Uncharacterized protein</fullName>
    </submittedName>
</protein>
<proteinExistence type="predicted"/>
<reference evidence="2" key="2">
    <citation type="submission" date="2009-11" db="EMBL/GenBank/DDBJ databases">
        <title>The Genome Sequence of Allomyces macrogynus strain ATCC 38327.</title>
        <authorList>
            <consortium name="The Broad Institute Genome Sequencing Platform"/>
            <person name="Russ C."/>
            <person name="Cuomo C."/>
            <person name="Shea T."/>
            <person name="Young S.K."/>
            <person name="Zeng Q."/>
            <person name="Koehrsen M."/>
            <person name="Haas B."/>
            <person name="Borodovsky M."/>
            <person name="Guigo R."/>
            <person name="Alvarado L."/>
            <person name="Berlin A."/>
            <person name="Borenstein D."/>
            <person name="Chen Z."/>
            <person name="Engels R."/>
            <person name="Freedman E."/>
            <person name="Gellesch M."/>
            <person name="Goldberg J."/>
            <person name="Griggs A."/>
            <person name="Gujja S."/>
            <person name="Heiman D."/>
            <person name="Hepburn T."/>
            <person name="Howarth C."/>
            <person name="Jen D."/>
            <person name="Larson L."/>
            <person name="Lewis B."/>
            <person name="Mehta T."/>
            <person name="Park D."/>
            <person name="Pearson M."/>
            <person name="Roberts A."/>
            <person name="Saif S."/>
            <person name="Shenoy N."/>
            <person name="Sisk P."/>
            <person name="Stolte C."/>
            <person name="Sykes S."/>
            <person name="Walk T."/>
            <person name="White J."/>
            <person name="Yandava C."/>
            <person name="Burger G."/>
            <person name="Gray M.W."/>
            <person name="Holland P.W.H."/>
            <person name="King N."/>
            <person name="Lang F.B.F."/>
            <person name="Roger A.J."/>
            <person name="Ruiz-Trillo I."/>
            <person name="Lander E."/>
            <person name="Nusbaum C."/>
        </authorList>
    </citation>
    <scope>NUCLEOTIDE SEQUENCE [LARGE SCALE GENOMIC DNA]</scope>
    <source>
        <strain evidence="2">ATCC 38327</strain>
    </source>
</reference>
<sequence length="137" mass="14114">MVPGYLLVTNLYCIGDQFQVTINGQDNGLTSTPVAATCDAQIFPTHADSAMSMDNVSHGSYVLPAGTSTIVIATTIVPWGSGGWVSFKVVGLGVYIDPARLPPFKVVKTEGKVMSCAAAVAACKMAGMVLASVTSAN</sequence>